<keyword evidence="2" id="KW-0472">Membrane</keyword>
<dbReference type="Proteomes" id="UP000294558">
    <property type="component" value="Unassembled WGS sequence"/>
</dbReference>
<evidence type="ECO:0000313" key="4">
    <source>
        <dbReference type="Proteomes" id="UP000294558"/>
    </source>
</evidence>
<dbReference type="AlphaFoldDB" id="A0A4R7I1D4"/>
<evidence type="ECO:0000256" key="2">
    <source>
        <dbReference type="SAM" id="Phobius"/>
    </source>
</evidence>
<gene>
    <name evidence="3" type="ORF">BDK89_2843</name>
</gene>
<protein>
    <submittedName>
        <fullName evidence="3">Uncharacterized protein</fullName>
    </submittedName>
</protein>
<feature type="region of interest" description="Disordered" evidence="1">
    <location>
        <begin position="797"/>
        <end position="822"/>
    </location>
</feature>
<feature type="transmembrane region" description="Helical" evidence="2">
    <location>
        <begin position="38"/>
        <end position="58"/>
    </location>
</feature>
<proteinExistence type="predicted"/>
<comment type="caution">
    <text evidence="3">The sequence shown here is derived from an EMBL/GenBank/DDBJ whole genome shotgun (WGS) entry which is preliminary data.</text>
</comment>
<evidence type="ECO:0000313" key="3">
    <source>
        <dbReference type="EMBL" id="TDT17235.1"/>
    </source>
</evidence>
<dbReference type="EMBL" id="SOAU01000001">
    <property type="protein sequence ID" value="TDT17235.1"/>
    <property type="molecule type" value="Genomic_DNA"/>
</dbReference>
<keyword evidence="2" id="KW-1133">Transmembrane helix</keyword>
<evidence type="ECO:0000256" key="1">
    <source>
        <dbReference type="SAM" id="MobiDB-lite"/>
    </source>
</evidence>
<keyword evidence="2" id="KW-0812">Transmembrane</keyword>
<reference evidence="3 4" key="1">
    <citation type="submission" date="2019-03" db="EMBL/GenBank/DDBJ databases">
        <title>Sequencing the genomes of 1000 actinobacteria strains.</title>
        <authorList>
            <person name="Klenk H.-P."/>
        </authorList>
    </citation>
    <scope>NUCLEOTIDE SEQUENCE [LARGE SCALE GENOMIC DNA]</scope>
    <source>
        <strain evidence="3 4">DSM 18936</strain>
    </source>
</reference>
<sequence>MPETDFAAQLARLAPEVDEAGAKSVFERHRQPSGTPRWLLPAAVVVLIVVGVTGLVLMRGDDATAPVSPVDDALRPNDGETLIADEAYFEVVIVAETTVGFGNAALVGSTEELDSLWAGWNPGVEQPDVEFAEAVALVMTRPDNACADVVTRFEVTNRNGVSTWIPVFEERADACEDPLLSWLYVVAIDRAALGDRADIVVPAAELYDVSEQTIEYTAPDGTPDESDDAATVTLTPTDVVVPLPPEGEPELHNTAAGMFYVVNHGDGDVSVIQATIDLISPVDPDTTNLMSFVVASESGRSFFSEGEVWDAWGRSATRDRVDDLTGYAGRVVGDEVEILASDATRVEGDPEVPDGEQYPLPARPFGDGITVEQFFTLSSSGPIWRMFDAQLVVEEGVGRICPVDEVVDPTGCPDAGMVIDTQVRSGNADLTSWYGSPILAFQDPVRGFTHVIPLAGYSSRNERLGIDTGDAFVTSIRIGCGGPDGSLVMANVGLEMPERATRTLTVVEDGQELGNGTTSGSGQVVIGFGLTEVPGENAELVVTDGDIEYARIPIPAETVTSCATSEAAPWEPPSESGRDDDVPFRVVSRPIGGSGGGWIGWAADQAQLDSLLTLFDRVGTGDPIDYESEIALLVSIDGGTCGPFFDGLDLVDGHVQVRTFSDPEDGCRLPLDHEATVLALPRSELSGTTSIAADATSSPTIVEFATDSGRFLAIGDAGFQVTNAQIDCRNTGQLQLTILGHGDGVESMAVEARIGERPLPDATSPSVNPADGALLASVAIPDGVVLDEPITFTVDPAGSTGGLLESPPISPDALGPLPSSCR</sequence>
<accession>A0A4R7I1D4</accession>
<keyword evidence="4" id="KW-1185">Reference proteome</keyword>
<organism evidence="3 4">
    <name type="scientific">Ilumatobacter fluminis</name>
    <dbReference type="NCBI Taxonomy" id="467091"/>
    <lineage>
        <taxon>Bacteria</taxon>
        <taxon>Bacillati</taxon>
        <taxon>Actinomycetota</taxon>
        <taxon>Acidimicrobiia</taxon>
        <taxon>Acidimicrobiales</taxon>
        <taxon>Ilumatobacteraceae</taxon>
        <taxon>Ilumatobacter</taxon>
    </lineage>
</organism>
<name>A0A4R7I1D4_9ACTN</name>
<dbReference type="RefSeq" id="WP_133869534.1">
    <property type="nucleotide sequence ID" value="NZ_SOAU01000001.1"/>
</dbReference>
<feature type="region of interest" description="Disordered" evidence="1">
    <location>
        <begin position="563"/>
        <end position="584"/>
    </location>
</feature>